<gene>
    <name evidence="11" type="primary">pgeF</name>
    <name evidence="11" type="ORF">E6K78_02625</name>
</gene>
<dbReference type="EMBL" id="VBOY01000018">
    <property type="protein sequence ID" value="TMQ68051.1"/>
    <property type="molecule type" value="Genomic_DNA"/>
</dbReference>
<dbReference type="InterPro" id="IPR038371">
    <property type="entry name" value="Cu_polyphenol_OxRdtase_sf"/>
</dbReference>
<dbReference type="PANTHER" id="PTHR30616">
    <property type="entry name" value="UNCHARACTERIZED PROTEIN YFIH"/>
    <property type="match status" value="1"/>
</dbReference>
<dbReference type="Gene3D" id="3.60.140.10">
    <property type="entry name" value="CNF1/YfiH-like putative cysteine hydrolases"/>
    <property type="match status" value="1"/>
</dbReference>
<evidence type="ECO:0000256" key="4">
    <source>
        <dbReference type="ARBA" id="ARBA00022723"/>
    </source>
</evidence>
<dbReference type="SUPFAM" id="SSF64438">
    <property type="entry name" value="CNF1/YfiH-like putative cysteine hydrolases"/>
    <property type="match status" value="1"/>
</dbReference>
<dbReference type="AlphaFoldDB" id="A0A538TWT1"/>
<evidence type="ECO:0000313" key="12">
    <source>
        <dbReference type="Proteomes" id="UP000316609"/>
    </source>
</evidence>
<comment type="caution">
    <text evidence="11">The sequence shown here is derived from an EMBL/GenBank/DDBJ whole genome shotgun (WGS) entry which is preliminary data.</text>
</comment>
<keyword evidence="4" id="KW-0479">Metal-binding</keyword>
<keyword evidence="3" id="KW-0808">Transferase</keyword>
<dbReference type="InterPro" id="IPR011324">
    <property type="entry name" value="Cytotoxic_necrot_fac-like_cat"/>
</dbReference>
<proteinExistence type="inferred from homology"/>
<evidence type="ECO:0000256" key="8">
    <source>
        <dbReference type="ARBA" id="ARBA00048968"/>
    </source>
</evidence>
<comment type="catalytic activity">
    <reaction evidence="8">
        <text>adenosine + phosphate = alpha-D-ribose 1-phosphate + adenine</text>
        <dbReference type="Rhea" id="RHEA:27642"/>
        <dbReference type="ChEBI" id="CHEBI:16335"/>
        <dbReference type="ChEBI" id="CHEBI:16708"/>
        <dbReference type="ChEBI" id="CHEBI:43474"/>
        <dbReference type="ChEBI" id="CHEBI:57720"/>
        <dbReference type="EC" id="2.4.2.1"/>
    </reaction>
    <physiologicalReaction direction="left-to-right" evidence="8">
        <dbReference type="Rhea" id="RHEA:27643"/>
    </physiologicalReaction>
</comment>
<dbReference type="GO" id="GO:0005507">
    <property type="term" value="F:copper ion binding"/>
    <property type="evidence" value="ECO:0007669"/>
    <property type="project" value="TreeGrafter"/>
</dbReference>
<dbReference type="NCBIfam" id="TIGR00726">
    <property type="entry name" value="peptidoglycan editing factor PgeF"/>
    <property type="match status" value="1"/>
</dbReference>
<evidence type="ECO:0000313" key="11">
    <source>
        <dbReference type="EMBL" id="TMQ68051.1"/>
    </source>
</evidence>
<dbReference type="Pfam" id="PF02578">
    <property type="entry name" value="Cu-oxidase_4"/>
    <property type="match status" value="1"/>
</dbReference>
<evidence type="ECO:0000256" key="9">
    <source>
        <dbReference type="ARBA" id="ARBA00049893"/>
    </source>
</evidence>
<protein>
    <recommendedName>
        <fullName evidence="10">Purine nucleoside phosphorylase</fullName>
    </recommendedName>
</protein>
<comment type="similarity">
    <text evidence="2 10">Belongs to the purine nucleoside phosphorylase YfiH/LACC1 family.</text>
</comment>
<dbReference type="GO" id="GO:0017061">
    <property type="term" value="F:S-methyl-5-thioadenosine phosphorylase activity"/>
    <property type="evidence" value="ECO:0007669"/>
    <property type="project" value="UniProtKB-EC"/>
</dbReference>
<organism evidence="11 12">
    <name type="scientific">Eiseniibacteriota bacterium</name>
    <dbReference type="NCBI Taxonomy" id="2212470"/>
    <lineage>
        <taxon>Bacteria</taxon>
        <taxon>Candidatus Eiseniibacteriota</taxon>
    </lineage>
</organism>
<comment type="catalytic activity">
    <reaction evidence="1">
        <text>inosine + phosphate = alpha-D-ribose 1-phosphate + hypoxanthine</text>
        <dbReference type="Rhea" id="RHEA:27646"/>
        <dbReference type="ChEBI" id="CHEBI:17368"/>
        <dbReference type="ChEBI" id="CHEBI:17596"/>
        <dbReference type="ChEBI" id="CHEBI:43474"/>
        <dbReference type="ChEBI" id="CHEBI:57720"/>
        <dbReference type="EC" id="2.4.2.1"/>
    </reaction>
    <physiologicalReaction direction="left-to-right" evidence="1">
        <dbReference type="Rhea" id="RHEA:27647"/>
    </physiologicalReaction>
</comment>
<keyword evidence="5" id="KW-0378">Hydrolase</keyword>
<dbReference type="Proteomes" id="UP000316609">
    <property type="component" value="Unassembled WGS sequence"/>
</dbReference>
<dbReference type="CDD" id="cd16833">
    <property type="entry name" value="YfiH"/>
    <property type="match status" value="1"/>
</dbReference>
<comment type="catalytic activity">
    <reaction evidence="7">
        <text>adenosine + H2O + H(+) = inosine + NH4(+)</text>
        <dbReference type="Rhea" id="RHEA:24408"/>
        <dbReference type="ChEBI" id="CHEBI:15377"/>
        <dbReference type="ChEBI" id="CHEBI:15378"/>
        <dbReference type="ChEBI" id="CHEBI:16335"/>
        <dbReference type="ChEBI" id="CHEBI:17596"/>
        <dbReference type="ChEBI" id="CHEBI:28938"/>
        <dbReference type="EC" id="3.5.4.4"/>
    </reaction>
    <physiologicalReaction direction="left-to-right" evidence="7">
        <dbReference type="Rhea" id="RHEA:24409"/>
    </physiologicalReaction>
</comment>
<accession>A0A538TWT1</accession>
<evidence type="ECO:0000256" key="1">
    <source>
        <dbReference type="ARBA" id="ARBA00000553"/>
    </source>
</evidence>
<keyword evidence="6" id="KW-0862">Zinc</keyword>
<evidence type="ECO:0000256" key="6">
    <source>
        <dbReference type="ARBA" id="ARBA00022833"/>
    </source>
</evidence>
<evidence type="ECO:0000256" key="3">
    <source>
        <dbReference type="ARBA" id="ARBA00022679"/>
    </source>
</evidence>
<evidence type="ECO:0000256" key="10">
    <source>
        <dbReference type="RuleBase" id="RU361274"/>
    </source>
</evidence>
<dbReference type="GO" id="GO:0016787">
    <property type="term" value="F:hydrolase activity"/>
    <property type="evidence" value="ECO:0007669"/>
    <property type="project" value="UniProtKB-KW"/>
</dbReference>
<comment type="catalytic activity">
    <reaction evidence="9">
        <text>S-methyl-5'-thioadenosine + phosphate = 5-(methylsulfanyl)-alpha-D-ribose 1-phosphate + adenine</text>
        <dbReference type="Rhea" id="RHEA:11852"/>
        <dbReference type="ChEBI" id="CHEBI:16708"/>
        <dbReference type="ChEBI" id="CHEBI:17509"/>
        <dbReference type="ChEBI" id="CHEBI:43474"/>
        <dbReference type="ChEBI" id="CHEBI:58533"/>
        <dbReference type="EC" id="2.4.2.28"/>
    </reaction>
    <physiologicalReaction direction="left-to-right" evidence="9">
        <dbReference type="Rhea" id="RHEA:11853"/>
    </physiologicalReaction>
</comment>
<name>A0A538TWT1_UNCEI</name>
<dbReference type="InterPro" id="IPR003730">
    <property type="entry name" value="Cu_polyphenol_OxRdtase"/>
</dbReference>
<reference evidence="11 12" key="1">
    <citation type="journal article" date="2019" name="Nat. Microbiol.">
        <title>Mediterranean grassland soil C-N compound turnover is dependent on rainfall and depth, and is mediated by genomically divergent microorganisms.</title>
        <authorList>
            <person name="Diamond S."/>
            <person name="Andeer P.F."/>
            <person name="Li Z."/>
            <person name="Crits-Christoph A."/>
            <person name="Burstein D."/>
            <person name="Anantharaman K."/>
            <person name="Lane K.R."/>
            <person name="Thomas B.C."/>
            <person name="Pan C."/>
            <person name="Northen T.R."/>
            <person name="Banfield J.F."/>
        </authorList>
    </citation>
    <scope>NUCLEOTIDE SEQUENCE [LARGE SCALE GENOMIC DNA]</scope>
    <source>
        <strain evidence="11">WS_8</strain>
    </source>
</reference>
<evidence type="ECO:0000256" key="2">
    <source>
        <dbReference type="ARBA" id="ARBA00007353"/>
    </source>
</evidence>
<sequence length="252" mass="26443">MWTLDPNGSIPSWRHEGEPSALRLAFSTRRGGVSAPPYDTLNLGRSSADRPDAVDENRRRWLTSLGLDPACLATAGQVHGARVVEVSGPGHAADCDALVTTTANLALAISSADCLPILLAGEGVVAAVHAGWRGLAAGVSSAALRSLLARGGEMRSVRAHFGPCIRDCCYHVGPEVARRFPAAAIRDRDGLSFLDLATAARLELGEAGLAPDSIDDAGACTACEPYWCFSHRRDRGATGRHWAVIALDARGG</sequence>
<evidence type="ECO:0000256" key="7">
    <source>
        <dbReference type="ARBA" id="ARBA00047989"/>
    </source>
</evidence>
<evidence type="ECO:0000256" key="5">
    <source>
        <dbReference type="ARBA" id="ARBA00022801"/>
    </source>
</evidence>
<dbReference type="PANTHER" id="PTHR30616:SF2">
    <property type="entry name" value="PURINE NUCLEOSIDE PHOSPHORYLASE LACC1"/>
    <property type="match status" value="1"/>
</dbReference>